<comment type="caution">
    <text evidence="3">The sequence shown here is derived from an EMBL/GenBank/DDBJ whole genome shotgun (WGS) entry which is preliminary data.</text>
</comment>
<evidence type="ECO:0000313" key="4">
    <source>
        <dbReference type="Proteomes" id="UP000838160"/>
    </source>
</evidence>
<dbReference type="PANTHER" id="PTHR30041">
    <property type="entry name" value="ARSENATE REDUCTASE"/>
    <property type="match status" value="1"/>
</dbReference>
<dbReference type="PROSITE" id="PS51353">
    <property type="entry name" value="ARSC"/>
    <property type="match status" value="1"/>
</dbReference>
<name>A0ABN8DE08_9VIBR</name>
<dbReference type="InterPro" id="IPR006660">
    <property type="entry name" value="Arsenate_reductase-like"/>
</dbReference>
<dbReference type="NCBIfam" id="NF008107">
    <property type="entry name" value="PRK10853.1"/>
    <property type="match status" value="1"/>
</dbReference>
<dbReference type="Gene3D" id="3.40.30.10">
    <property type="entry name" value="Glutaredoxin"/>
    <property type="match status" value="1"/>
</dbReference>
<dbReference type="RefSeq" id="WP_237483706.1">
    <property type="nucleotide sequence ID" value="NZ_CAKLCM010000002.1"/>
</dbReference>
<dbReference type="InterPro" id="IPR006504">
    <property type="entry name" value="Tscrpt_reg_Spx/MgsR"/>
</dbReference>
<reference evidence="3" key="1">
    <citation type="submission" date="2021-12" db="EMBL/GenBank/DDBJ databases">
        <authorList>
            <person name="Rodrigo-Torres L."/>
            <person name="Arahal R. D."/>
            <person name="Lucena T."/>
        </authorList>
    </citation>
    <scope>NUCLEOTIDE SEQUENCE</scope>
    <source>
        <strain evidence="3">CECT 8226</strain>
    </source>
</reference>
<evidence type="ECO:0000313" key="3">
    <source>
        <dbReference type="EMBL" id="CAH0525005.1"/>
    </source>
</evidence>
<gene>
    <name evidence="3" type="primary">yffB</name>
    <name evidence="3" type="ORF">VHP8226_00670</name>
</gene>
<dbReference type="NCBIfam" id="TIGR01617">
    <property type="entry name" value="arsC_related"/>
    <property type="match status" value="1"/>
</dbReference>
<accession>A0ABN8DE08</accession>
<protein>
    <submittedName>
        <fullName evidence="3">Protein YffB</fullName>
    </submittedName>
</protein>
<sequence length="118" mass="13504">MAVTMFGIPNCDTIKKAKKWLEANNIEFSFHDYRKQGIDAEMVSHFCKQLGWENVLNKRGTTFRQLTPEQKETLSLETALPLLVDNSAMIKRPILDIDGSLHLGFKADQYQQIFSNPS</sequence>
<comment type="similarity">
    <text evidence="1 2">Belongs to the ArsC family.</text>
</comment>
<evidence type="ECO:0000256" key="1">
    <source>
        <dbReference type="ARBA" id="ARBA00007198"/>
    </source>
</evidence>
<evidence type="ECO:0000256" key="2">
    <source>
        <dbReference type="PROSITE-ProRule" id="PRU01282"/>
    </source>
</evidence>
<dbReference type="EMBL" id="CAKLCM010000002">
    <property type="protein sequence ID" value="CAH0525005.1"/>
    <property type="molecule type" value="Genomic_DNA"/>
</dbReference>
<dbReference type="CDD" id="cd03035">
    <property type="entry name" value="ArsC_Yffb"/>
    <property type="match status" value="1"/>
</dbReference>
<proteinExistence type="inferred from homology"/>
<dbReference type="InterPro" id="IPR036249">
    <property type="entry name" value="Thioredoxin-like_sf"/>
</dbReference>
<organism evidence="3 4">
    <name type="scientific">Vibrio hippocampi</name>
    <dbReference type="NCBI Taxonomy" id="654686"/>
    <lineage>
        <taxon>Bacteria</taxon>
        <taxon>Pseudomonadati</taxon>
        <taxon>Pseudomonadota</taxon>
        <taxon>Gammaproteobacteria</taxon>
        <taxon>Vibrionales</taxon>
        <taxon>Vibrionaceae</taxon>
        <taxon>Vibrio</taxon>
    </lineage>
</organism>
<dbReference type="Pfam" id="PF03960">
    <property type="entry name" value="ArsC"/>
    <property type="match status" value="1"/>
</dbReference>
<dbReference type="Proteomes" id="UP000838160">
    <property type="component" value="Unassembled WGS sequence"/>
</dbReference>
<dbReference type="SUPFAM" id="SSF52833">
    <property type="entry name" value="Thioredoxin-like"/>
    <property type="match status" value="1"/>
</dbReference>
<dbReference type="PANTHER" id="PTHR30041:SF8">
    <property type="entry name" value="PROTEIN YFFB"/>
    <property type="match status" value="1"/>
</dbReference>
<keyword evidence="4" id="KW-1185">Reference proteome</keyword>